<dbReference type="GeneID" id="57777580"/>
<reference evidence="1 2" key="1">
    <citation type="submission" date="2017-10" db="EMBL/GenBank/DDBJ databases">
        <title>Sphingobium yanoikuyae S72.</title>
        <authorList>
            <person name="Sanchez E."/>
            <person name="Bustos P."/>
            <person name="Mendoza P."/>
            <person name="Guo X."/>
            <person name="Mendoza A."/>
        </authorList>
    </citation>
    <scope>NUCLEOTIDE SEQUENCE [LARGE SCALE GENOMIC DNA]</scope>
    <source>
        <strain evidence="1 2">S72</strain>
    </source>
</reference>
<name>A0A291MZZ1_SPHYA</name>
<protein>
    <submittedName>
        <fullName evidence="1">Uncharacterized protein</fullName>
    </submittedName>
</protein>
<dbReference type="Proteomes" id="UP000219422">
    <property type="component" value="Chromosome"/>
</dbReference>
<sequence length="73" mass="8645">MPDRDGRFEVIVSQQRPKDWKGDRHFLYSEAGDIMIRQFAYDRGIEIEAYFAIERLDRAPLRSRLTSQEIARG</sequence>
<gene>
    <name evidence="1" type="ORF">A6768_12150</name>
</gene>
<evidence type="ECO:0000313" key="2">
    <source>
        <dbReference type="Proteomes" id="UP000219422"/>
    </source>
</evidence>
<dbReference type="AlphaFoldDB" id="A0A291MZZ1"/>
<dbReference type="KEGG" id="sya:A6768_12150"/>
<accession>A0A291MZZ1</accession>
<evidence type="ECO:0000313" key="1">
    <source>
        <dbReference type="EMBL" id="ATI80667.1"/>
    </source>
</evidence>
<proteinExistence type="predicted"/>
<organism evidence="1 2">
    <name type="scientific">Sphingobium yanoikuyae</name>
    <name type="common">Sphingomonas yanoikuyae</name>
    <dbReference type="NCBI Taxonomy" id="13690"/>
    <lineage>
        <taxon>Bacteria</taxon>
        <taxon>Pseudomonadati</taxon>
        <taxon>Pseudomonadota</taxon>
        <taxon>Alphaproteobacteria</taxon>
        <taxon>Sphingomonadales</taxon>
        <taxon>Sphingomonadaceae</taxon>
        <taxon>Sphingobium</taxon>
    </lineage>
</organism>
<dbReference type="RefSeq" id="WP_097383792.1">
    <property type="nucleotide sequence ID" value="NZ_CP023741.1"/>
</dbReference>
<dbReference type="EMBL" id="CP023741">
    <property type="protein sequence ID" value="ATI80667.1"/>
    <property type="molecule type" value="Genomic_DNA"/>
</dbReference>